<sequence length="838" mass="90144">MTPLDEMVDGQGGFRPHWRPLLAALGQLGREVLAERAQQLDRAFAEEGMTSLLPGPVAALAAWRCDPVPLILDPAEFDALAEGLAQRASLLELVLRDIYGPQQLLADGALPPALVFANPAFLRACRQPGGHAGPLLQSYAADLLRGPDGRWRVVADRTAAPPGIAHALENRRAMARHIPEFARAMELRRLLPFFDIWQDALQRLAPVANPGVALLTPGHASPLWFEHVVLARELSCALVEGGDLTVREGALYLKTLRGLQRVDVLLRRQDGRTIDPLEAEQNTLQGVAGLLDAVRSGTLRIANDPGTGFAEAPALAAFLPALACRLLGEELRLPDAHTLWLGDPPARDRVGQELDRWLVRHAVDGTVRSIRAAALAPADRQALARRILATPEEYAVAEALSGSATPCLSPEGLVPRPVVLRLFLVFDGQRWHALPGGLARTLAEPDPASGLRPRAVLAKDVWVPAADSQEIHGPRSLSLAALPIRRGSGDLPSRVADNFFWLGRYLERLESAARLLRAGAARLARPAPTPREAVELRSLCACLARAELLDAETAQAAIAGIGTAPLSRALLRAMREAGPVAGLLGQVARLTEVLRDRLTGEMHLALHRGLRQLWDALRNADPAREPARELEQLDQACTLVLGFAAAVAGLAAENMVRGGGRLFLDLGRRVERAQNVVAELARALDQPGVITQPARLEPGLRLALELRDSVITYRSRYLTVLQPAPVLDLVLADEGNPRGLAFQLRAARDTLADLAGEADSSLVTLAEQLLEETRDMVREVAAAPAQAEAAIRLLPRLKAMEGAVAALSDRVSRRYFALLPAPQSLGHGSAPGRLRGAA</sequence>
<name>A0ABT1CZD8_9PROT</name>
<dbReference type="Proteomes" id="UP001523392">
    <property type="component" value="Unassembled WGS sequence"/>
</dbReference>
<evidence type="ECO:0000313" key="4">
    <source>
        <dbReference type="Proteomes" id="UP001523392"/>
    </source>
</evidence>
<dbReference type="SUPFAM" id="SSF56059">
    <property type="entry name" value="Glutathione synthetase ATP-binding domain-like"/>
    <property type="match status" value="1"/>
</dbReference>
<protein>
    <submittedName>
        <fullName evidence="3">Circularly permuted type 2 ATP-grasp protein</fullName>
    </submittedName>
</protein>
<gene>
    <name evidence="3" type="ORF">JYK14_02340</name>
</gene>
<evidence type="ECO:0000259" key="2">
    <source>
        <dbReference type="Pfam" id="PF14403"/>
    </source>
</evidence>
<dbReference type="Pfam" id="PF04168">
    <property type="entry name" value="Alpha-E"/>
    <property type="match status" value="1"/>
</dbReference>
<keyword evidence="4" id="KW-1185">Reference proteome</keyword>
<dbReference type="InterPro" id="IPR051680">
    <property type="entry name" value="ATP-dep_Glu-Cys_Ligase-2"/>
</dbReference>
<evidence type="ECO:0000313" key="3">
    <source>
        <dbReference type="EMBL" id="MCO6415017.1"/>
    </source>
</evidence>
<dbReference type="EMBL" id="JAFIRR010000010">
    <property type="protein sequence ID" value="MCO6415017.1"/>
    <property type="molecule type" value="Genomic_DNA"/>
</dbReference>
<accession>A0ABT1CZD8</accession>
<feature type="domain" description="DUF403" evidence="1">
    <location>
        <begin position="491"/>
        <end position="816"/>
    </location>
</feature>
<dbReference type="PANTHER" id="PTHR34595">
    <property type="entry name" value="BLR5612 PROTEIN"/>
    <property type="match status" value="1"/>
</dbReference>
<feature type="domain" description="Circularly permuted ATP-grasp type 2" evidence="2">
    <location>
        <begin position="69"/>
        <end position="440"/>
    </location>
</feature>
<comment type="caution">
    <text evidence="3">The sequence shown here is derived from an EMBL/GenBank/DDBJ whole genome shotgun (WGS) entry which is preliminary data.</text>
</comment>
<dbReference type="Pfam" id="PF14403">
    <property type="entry name" value="CP_ATPgrasp_2"/>
    <property type="match status" value="1"/>
</dbReference>
<dbReference type="PANTHER" id="PTHR34595:SF2">
    <property type="entry name" value="BLR2978 PROTEIN"/>
    <property type="match status" value="1"/>
</dbReference>
<dbReference type="RefSeq" id="WP_252951625.1">
    <property type="nucleotide sequence ID" value="NZ_JAFIRR010000010.1"/>
</dbReference>
<reference evidence="3 4" key="1">
    <citation type="submission" date="2021-12" db="EMBL/GenBank/DDBJ databases">
        <title>Siccirubricoccus leaddurans sp. nov., a high concentration Zn2+ tolerance bacterium.</title>
        <authorList>
            <person name="Cao Y."/>
        </authorList>
    </citation>
    <scope>NUCLEOTIDE SEQUENCE [LARGE SCALE GENOMIC DNA]</scope>
    <source>
        <strain evidence="3 4">KC 17139</strain>
    </source>
</reference>
<proteinExistence type="predicted"/>
<organism evidence="3 4">
    <name type="scientific">Siccirubricoccus soli</name>
    <dbReference type="NCBI Taxonomy" id="2899147"/>
    <lineage>
        <taxon>Bacteria</taxon>
        <taxon>Pseudomonadati</taxon>
        <taxon>Pseudomonadota</taxon>
        <taxon>Alphaproteobacteria</taxon>
        <taxon>Acetobacterales</taxon>
        <taxon>Roseomonadaceae</taxon>
        <taxon>Siccirubricoccus</taxon>
    </lineage>
</organism>
<dbReference type="Gene3D" id="3.40.50.11290">
    <property type="match status" value="1"/>
</dbReference>
<evidence type="ECO:0000259" key="1">
    <source>
        <dbReference type="Pfam" id="PF04168"/>
    </source>
</evidence>
<dbReference type="InterPro" id="IPR025841">
    <property type="entry name" value="CP_ATPgrasp_2"/>
</dbReference>
<dbReference type="InterPro" id="IPR007296">
    <property type="entry name" value="DUF403"/>
</dbReference>